<dbReference type="Gene3D" id="1.20.140.40">
    <property type="entry name" value="Invertase/pectin methylesterase inhibitor family protein"/>
    <property type="match status" value="1"/>
</dbReference>
<dbReference type="Proteomes" id="UP000230069">
    <property type="component" value="Unassembled WGS sequence"/>
</dbReference>
<keyword evidence="2" id="KW-1015">Disulfide bond</keyword>
<dbReference type="AlphaFoldDB" id="A0A2G5DIB0"/>
<dbReference type="SMART" id="SM00856">
    <property type="entry name" value="PMEI"/>
    <property type="match status" value="1"/>
</dbReference>
<dbReference type="EMBL" id="KZ305037">
    <property type="protein sequence ID" value="PIA43268.1"/>
    <property type="molecule type" value="Genomic_DNA"/>
</dbReference>
<dbReference type="InterPro" id="IPR051955">
    <property type="entry name" value="PME_Inhibitor"/>
</dbReference>
<dbReference type="GO" id="GO:0046910">
    <property type="term" value="F:pectinesterase inhibitor activity"/>
    <property type="evidence" value="ECO:0007669"/>
    <property type="project" value="UniProtKB-ARBA"/>
</dbReference>
<accession>A0A2G5DIB0</accession>
<dbReference type="Pfam" id="PF04043">
    <property type="entry name" value="PMEI"/>
    <property type="match status" value="1"/>
</dbReference>
<evidence type="ECO:0000256" key="4">
    <source>
        <dbReference type="SAM" id="SignalP"/>
    </source>
</evidence>
<evidence type="ECO:0000313" key="6">
    <source>
        <dbReference type="EMBL" id="PIA43268.1"/>
    </source>
</evidence>
<sequence length="183" mass="19952">MAMHNLLALFLFITYIVCPLDAARVLDVSDGEDLVVTTCNHTLYSKLCLSSLQSDPRSPTADVKGLAIVALDICNAHGAHMISHVNELKSQKNTTYPPYIFSCLDDCINEYQEATGNLKEAAEALENKSYSSVNAFTTAAMTDSDSCEDGCSDNLEYKSPLTLKNQHFFQLCSNALAITNLLG</sequence>
<keyword evidence="7" id="KW-1185">Reference proteome</keyword>
<dbReference type="CDD" id="cd15801">
    <property type="entry name" value="PMEI-like_1"/>
    <property type="match status" value="1"/>
</dbReference>
<dbReference type="InterPro" id="IPR006501">
    <property type="entry name" value="Pectinesterase_inhib_dom"/>
</dbReference>
<reference evidence="6 7" key="1">
    <citation type="submission" date="2017-09" db="EMBL/GenBank/DDBJ databases">
        <title>WGS assembly of Aquilegia coerulea Goldsmith.</title>
        <authorList>
            <person name="Hodges S."/>
            <person name="Kramer E."/>
            <person name="Nordborg M."/>
            <person name="Tomkins J."/>
            <person name="Borevitz J."/>
            <person name="Derieg N."/>
            <person name="Yan J."/>
            <person name="Mihaltcheva S."/>
            <person name="Hayes R.D."/>
            <person name="Rokhsar D."/>
        </authorList>
    </citation>
    <scope>NUCLEOTIDE SEQUENCE [LARGE SCALE GENOMIC DNA]</scope>
    <source>
        <strain evidence="7">cv. Goldsmith</strain>
    </source>
</reference>
<comment type="similarity">
    <text evidence="3">Belongs to the PMEI family.</text>
</comment>
<dbReference type="SUPFAM" id="SSF101148">
    <property type="entry name" value="Plant invertase/pectin methylesterase inhibitor"/>
    <property type="match status" value="1"/>
</dbReference>
<dbReference type="FunCoup" id="A0A2G5DIB0">
    <property type="interactions" value="51"/>
</dbReference>
<feature type="chain" id="PRO_5013566027" description="Pectinesterase inhibitor domain-containing protein" evidence="4">
    <location>
        <begin position="23"/>
        <end position="183"/>
    </location>
</feature>
<keyword evidence="1 4" id="KW-0732">Signal</keyword>
<dbReference type="NCBIfam" id="TIGR01614">
    <property type="entry name" value="PME_inhib"/>
    <property type="match status" value="1"/>
</dbReference>
<dbReference type="InterPro" id="IPR035513">
    <property type="entry name" value="Invertase/methylesterase_inhib"/>
</dbReference>
<evidence type="ECO:0000259" key="5">
    <source>
        <dbReference type="SMART" id="SM00856"/>
    </source>
</evidence>
<dbReference type="OrthoDB" id="1899334at2759"/>
<protein>
    <recommendedName>
        <fullName evidence="5">Pectinesterase inhibitor domain-containing protein</fullName>
    </recommendedName>
</protein>
<evidence type="ECO:0000313" key="7">
    <source>
        <dbReference type="Proteomes" id="UP000230069"/>
    </source>
</evidence>
<name>A0A2G5DIB0_AQUCA</name>
<dbReference type="FunFam" id="1.20.140.40:FF:000008">
    <property type="entry name" value="Invertase/pectin methylesterase inhibitor family protein"/>
    <property type="match status" value="1"/>
</dbReference>
<evidence type="ECO:0000256" key="2">
    <source>
        <dbReference type="ARBA" id="ARBA00023157"/>
    </source>
</evidence>
<dbReference type="PANTHER" id="PTHR31080">
    <property type="entry name" value="PECTINESTERASE INHIBITOR-LIKE"/>
    <property type="match status" value="1"/>
</dbReference>
<feature type="domain" description="Pectinesterase inhibitor" evidence="5">
    <location>
        <begin position="30"/>
        <end position="178"/>
    </location>
</feature>
<feature type="signal peptide" evidence="4">
    <location>
        <begin position="1"/>
        <end position="22"/>
    </location>
</feature>
<proteinExistence type="inferred from homology"/>
<dbReference type="PANTHER" id="PTHR31080:SF291">
    <property type="entry name" value="OS08G0541800 PROTEIN"/>
    <property type="match status" value="1"/>
</dbReference>
<organism evidence="6 7">
    <name type="scientific">Aquilegia coerulea</name>
    <name type="common">Rocky mountain columbine</name>
    <dbReference type="NCBI Taxonomy" id="218851"/>
    <lineage>
        <taxon>Eukaryota</taxon>
        <taxon>Viridiplantae</taxon>
        <taxon>Streptophyta</taxon>
        <taxon>Embryophyta</taxon>
        <taxon>Tracheophyta</taxon>
        <taxon>Spermatophyta</taxon>
        <taxon>Magnoliopsida</taxon>
        <taxon>Ranunculales</taxon>
        <taxon>Ranunculaceae</taxon>
        <taxon>Thalictroideae</taxon>
        <taxon>Aquilegia</taxon>
    </lineage>
</organism>
<dbReference type="InParanoid" id="A0A2G5DIB0"/>
<evidence type="ECO:0000256" key="1">
    <source>
        <dbReference type="ARBA" id="ARBA00022729"/>
    </source>
</evidence>
<gene>
    <name evidence="6" type="ORF">AQUCO_02000594v1</name>
</gene>
<evidence type="ECO:0000256" key="3">
    <source>
        <dbReference type="ARBA" id="ARBA00038471"/>
    </source>
</evidence>